<dbReference type="AlphaFoldDB" id="I4B7Q5"/>
<dbReference type="Pfam" id="PF19658">
    <property type="entry name" value="DUF6161"/>
    <property type="match status" value="1"/>
</dbReference>
<accession>I4B7Q5</accession>
<dbReference type="PATRIC" id="fig|869212.3.peg.2692"/>
<feature type="region of interest" description="Disordered" evidence="1">
    <location>
        <begin position="378"/>
        <end position="399"/>
    </location>
</feature>
<protein>
    <recommendedName>
        <fullName evidence="3">DUF6161 domain-containing protein</fullName>
    </recommendedName>
</protein>
<dbReference type="HOGENOM" id="CLU_690666_0_0_12"/>
<dbReference type="RefSeq" id="WP_014803815.1">
    <property type="nucleotide sequence ID" value="NC_018020.1"/>
</dbReference>
<dbReference type="InterPro" id="IPR046159">
    <property type="entry name" value="DUF6161"/>
</dbReference>
<keyword evidence="2" id="KW-0472">Membrane</keyword>
<name>I4B7Q5_TURPD</name>
<keyword evidence="2" id="KW-0812">Transmembrane</keyword>
<evidence type="ECO:0000313" key="5">
    <source>
        <dbReference type="Proteomes" id="UP000006048"/>
    </source>
</evidence>
<keyword evidence="2" id="KW-1133">Transmembrane helix</keyword>
<sequence>MTVEEFNEFFKSLNPTISRVGETSLMHFAHIDNFGEYLKREADFWRPYVNGEVSYIANRYAQLHNAFADLANQLATKQYDAARANLRSILDEIRAAPVNVVQSDSVLGKLIAAEYAENWQVASGMYAYFARKIDRNLLSNFDMFLGVLKAHWFRDGSRAIDATATSVVGKLENQVKSYDETFRAMFARAEGQIDDYKARNQEKAQAFDQTASERFSAFDAHFREQNDRFENLSKTYEEYLRLKGPARYWSELAKSYESKGYNWRNWAAAISGVFIGLLVAMLYNPPVLYELTQEFWTSKNIKGTIISAIVVSTFAYAIQFTVKLALSSFHLSRDAKERAQLTYFYLAMLKNGALQESERGVVMQSLFSRSDTGLLKNDAGPTMPANVMETLRPNKQGHP</sequence>
<evidence type="ECO:0000313" key="4">
    <source>
        <dbReference type="EMBL" id="AFM13312.1"/>
    </source>
</evidence>
<keyword evidence="5" id="KW-1185">Reference proteome</keyword>
<gene>
    <name evidence="4" type="ordered locus">Turpa_2672</name>
</gene>
<evidence type="ECO:0000259" key="3">
    <source>
        <dbReference type="Pfam" id="PF19658"/>
    </source>
</evidence>
<evidence type="ECO:0000256" key="2">
    <source>
        <dbReference type="SAM" id="Phobius"/>
    </source>
</evidence>
<dbReference type="Proteomes" id="UP000006048">
    <property type="component" value="Chromosome"/>
</dbReference>
<dbReference type="STRING" id="869212.Turpa_2672"/>
<organism evidence="4 5">
    <name type="scientific">Turneriella parva (strain ATCC BAA-1111 / DSM 21527 / NCTC 11395 / H)</name>
    <name type="common">Leptospira parva</name>
    <dbReference type="NCBI Taxonomy" id="869212"/>
    <lineage>
        <taxon>Bacteria</taxon>
        <taxon>Pseudomonadati</taxon>
        <taxon>Spirochaetota</taxon>
        <taxon>Spirochaetia</taxon>
        <taxon>Leptospirales</taxon>
        <taxon>Leptospiraceae</taxon>
        <taxon>Turneriella</taxon>
    </lineage>
</organism>
<proteinExistence type="predicted"/>
<dbReference type="KEGG" id="tpx:Turpa_2672"/>
<dbReference type="EMBL" id="CP002959">
    <property type="protein sequence ID" value="AFM13312.1"/>
    <property type="molecule type" value="Genomic_DNA"/>
</dbReference>
<feature type="transmembrane region" description="Helical" evidence="2">
    <location>
        <begin position="263"/>
        <end position="283"/>
    </location>
</feature>
<feature type="domain" description="DUF6161" evidence="3">
    <location>
        <begin position="192"/>
        <end position="379"/>
    </location>
</feature>
<dbReference type="OrthoDB" id="6193541at2"/>
<reference evidence="4 5" key="1">
    <citation type="submission" date="2012-06" db="EMBL/GenBank/DDBJ databases">
        <title>The complete chromosome of genome of Turneriella parva DSM 21527.</title>
        <authorList>
            <consortium name="US DOE Joint Genome Institute (JGI-PGF)"/>
            <person name="Lucas S."/>
            <person name="Han J."/>
            <person name="Lapidus A."/>
            <person name="Bruce D."/>
            <person name="Goodwin L."/>
            <person name="Pitluck S."/>
            <person name="Peters L."/>
            <person name="Kyrpides N."/>
            <person name="Mavromatis K."/>
            <person name="Ivanova N."/>
            <person name="Mikhailova N."/>
            <person name="Chertkov O."/>
            <person name="Detter J.C."/>
            <person name="Tapia R."/>
            <person name="Han C."/>
            <person name="Land M."/>
            <person name="Hauser L."/>
            <person name="Markowitz V."/>
            <person name="Cheng J.-F."/>
            <person name="Hugenholtz P."/>
            <person name="Woyke T."/>
            <person name="Wu D."/>
            <person name="Gronow S."/>
            <person name="Wellnitz S."/>
            <person name="Brambilla E."/>
            <person name="Klenk H.-P."/>
            <person name="Eisen J.A."/>
        </authorList>
    </citation>
    <scope>NUCLEOTIDE SEQUENCE [LARGE SCALE GENOMIC DNA]</scope>
    <source>
        <strain evidence="5">ATCC BAA-1111 / DSM 21527 / NCTC 11395 / H</strain>
    </source>
</reference>
<evidence type="ECO:0000256" key="1">
    <source>
        <dbReference type="SAM" id="MobiDB-lite"/>
    </source>
</evidence>
<feature type="transmembrane region" description="Helical" evidence="2">
    <location>
        <begin position="303"/>
        <end position="326"/>
    </location>
</feature>